<feature type="transmembrane region" description="Helical" evidence="6">
    <location>
        <begin position="407"/>
        <end position="427"/>
    </location>
</feature>
<evidence type="ECO:0000256" key="6">
    <source>
        <dbReference type="SAM" id="Phobius"/>
    </source>
</evidence>
<keyword evidence="4 6" id="KW-1133">Transmembrane helix</keyword>
<feature type="transmembrane region" description="Helical" evidence="6">
    <location>
        <begin position="343"/>
        <end position="364"/>
    </location>
</feature>
<comment type="subcellular location">
    <subcellularLocation>
        <location evidence="1">Cell membrane</location>
        <topology evidence="1">Multi-pass membrane protein</topology>
    </subcellularLocation>
</comment>
<dbReference type="PANTHER" id="PTHR30619">
    <property type="entry name" value="DNA INTERNALIZATION/COMPETENCE PROTEIN COMEC/REC2"/>
    <property type="match status" value="1"/>
</dbReference>
<dbReference type="PANTHER" id="PTHR30619:SF1">
    <property type="entry name" value="RECOMBINATION PROTEIN 2"/>
    <property type="match status" value="1"/>
</dbReference>
<dbReference type="Pfam" id="PF00753">
    <property type="entry name" value="Lactamase_B"/>
    <property type="match status" value="1"/>
</dbReference>
<dbReference type="SMART" id="SM00849">
    <property type="entry name" value="Lactamase_B"/>
    <property type="match status" value="1"/>
</dbReference>
<dbReference type="InterPro" id="IPR036866">
    <property type="entry name" value="RibonucZ/Hydroxyglut_hydro"/>
</dbReference>
<dbReference type="Gene3D" id="3.60.15.10">
    <property type="entry name" value="Ribonuclease Z/Hydroxyacylglutathione hydrolase-like"/>
    <property type="match status" value="1"/>
</dbReference>
<feature type="transmembrane region" description="Helical" evidence="6">
    <location>
        <begin position="188"/>
        <end position="213"/>
    </location>
</feature>
<feature type="transmembrane region" description="Helical" evidence="6">
    <location>
        <begin position="376"/>
        <end position="395"/>
    </location>
</feature>
<feature type="domain" description="Metallo-beta-lactamase" evidence="7">
    <location>
        <begin position="462"/>
        <end position="659"/>
    </location>
</feature>
<feature type="transmembrane region" description="Helical" evidence="6">
    <location>
        <begin position="433"/>
        <end position="450"/>
    </location>
</feature>
<evidence type="ECO:0000256" key="2">
    <source>
        <dbReference type="ARBA" id="ARBA00022475"/>
    </source>
</evidence>
<dbReference type="STRING" id="869210.Marky_2247"/>
<evidence type="ECO:0000256" key="4">
    <source>
        <dbReference type="ARBA" id="ARBA00022989"/>
    </source>
</evidence>
<dbReference type="HOGENOM" id="CLU_010363_2_4_0"/>
<reference evidence="8 9" key="1">
    <citation type="journal article" date="2012" name="Stand. Genomic Sci.">
        <title>Complete genome sequence of the aerobic, heterotroph Marinithermus hydrothermalis type strain (T1(T)) from a deep-sea hydrothermal vent chimney.</title>
        <authorList>
            <person name="Copeland A."/>
            <person name="Gu W."/>
            <person name="Yasawong M."/>
            <person name="Lapidus A."/>
            <person name="Lucas S."/>
            <person name="Deshpande S."/>
            <person name="Pagani I."/>
            <person name="Tapia R."/>
            <person name="Cheng J.F."/>
            <person name="Goodwin L.A."/>
            <person name="Pitluck S."/>
            <person name="Liolios K."/>
            <person name="Ivanova N."/>
            <person name="Mavromatis K."/>
            <person name="Mikhailova N."/>
            <person name="Pati A."/>
            <person name="Chen A."/>
            <person name="Palaniappan K."/>
            <person name="Land M."/>
            <person name="Pan C."/>
            <person name="Brambilla E.M."/>
            <person name="Rohde M."/>
            <person name="Tindall B.J."/>
            <person name="Sikorski J."/>
            <person name="Goker M."/>
            <person name="Detter J.C."/>
            <person name="Bristow J."/>
            <person name="Eisen J.A."/>
            <person name="Markowitz V."/>
            <person name="Hugenholtz P."/>
            <person name="Kyrpides N.C."/>
            <person name="Klenk H.P."/>
            <person name="Woyke T."/>
        </authorList>
    </citation>
    <scope>NUCLEOTIDE SEQUENCE [LARGE SCALE GENOMIC DNA]</scope>
    <source>
        <strain evidence="9">DSM 14884 / JCM 11576 / T1</strain>
    </source>
</reference>
<accession>F2NRB7</accession>
<feature type="transmembrane region" description="Helical" evidence="6">
    <location>
        <begin position="308"/>
        <end position="331"/>
    </location>
</feature>
<evidence type="ECO:0000259" key="7">
    <source>
        <dbReference type="SMART" id="SM00849"/>
    </source>
</evidence>
<dbReference type="SUPFAM" id="SSF56281">
    <property type="entry name" value="Metallo-hydrolase/oxidoreductase"/>
    <property type="match status" value="1"/>
</dbReference>
<dbReference type="eggNOG" id="COG2333">
    <property type="taxonomic scope" value="Bacteria"/>
</dbReference>
<evidence type="ECO:0000256" key="1">
    <source>
        <dbReference type="ARBA" id="ARBA00004651"/>
    </source>
</evidence>
<dbReference type="Pfam" id="PF03772">
    <property type="entry name" value="Competence"/>
    <property type="match status" value="1"/>
</dbReference>
<organism evidence="8 9">
    <name type="scientific">Marinithermus hydrothermalis (strain DSM 14884 / JCM 11576 / T1)</name>
    <dbReference type="NCBI Taxonomy" id="869210"/>
    <lineage>
        <taxon>Bacteria</taxon>
        <taxon>Thermotogati</taxon>
        <taxon>Deinococcota</taxon>
        <taxon>Deinococci</taxon>
        <taxon>Thermales</taxon>
        <taxon>Thermaceae</taxon>
        <taxon>Marinithermus</taxon>
    </lineage>
</organism>
<dbReference type="AlphaFoldDB" id="F2NRB7"/>
<dbReference type="eggNOG" id="COG0658">
    <property type="taxonomic scope" value="Bacteria"/>
</dbReference>
<sequence length="687" mass="72818">MPFALAAGSLLAALLQLSPAFVLGAVLAFGIRPLPARWAFLAGFVLVGLRVLTLPDPWAPLVGRTVTLEGTVRDGFLYTERGRIRLDVYPPLADGTATLTGTVRRPQSPRNPGGFDEAGWLRGLGVRAVLEVARVEVHQPSPPGVKDRVRAALEAGLSPEAAALIRALTLGERRALGKDREAFQRAGLAHVLALSGLHVGILTGFLVLALAPLGPGRYLAALLVLWAYLGLVGPTPSLVRAVLMASAVLLALMLGKGRAPLTGALAFAFAVHVFLEPYAIFSLSFRLSYLAVLGLALTLPRLPPLRGVWGWVGGGVAVTLAAQALILPLVLHYFHQLPLLSPLTNLVAAPLVTLLVPLGFLKGILGAEVPLLGEVLALPVNLLAGGLLQFVRLAAQAPQLAWGEISPAGFALYYLALLPPFAVLYGYLRPARAAVLSATAVLAGLLPTLLPRAEVWQLDVGQGDSTLVRLPGGVEVLVDAGREWAGDDVVRALAALGVDELELAIGTHPDADHVGGLRYVLARVPVGALVLGPPKPGDPLDAALRTEAAAREIPVLTAARGATLRVGEATLRFLAPSPAPTGDDNTRSLVFVLEWRGRRVLFTGDAPTETERFWKPERVHVLKVSHHGARTGTGELVLSRFRPQLALIGVGPNPYGHPHPEVLARLERFGLEVHRTDREGAIRVLLW</sequence>
<evidence type="ECO:0000256" key="5">
    <source>
        <dbReference type="ARBA" id="ARBA00023136"/>
    </source>
</evidence>
<dbReference type="KEGG" id="mhd:Marky_2247"/>
<dbReference type="InterPro" id="IPR052159">
    <property type="entry name" value="Competence_DNA_uptake"/>
</dbReference>
<dbReference type="NCBIfam" id="TIGR00361">
    <property type="entry name" value="ComEC_Rec2"/>
    <property type="match status" value="1"/>
</dbReference>
<proteinExistence type="predicted"/>
<dbReference type="InterPro" id="IPR035681">
    <property type="entry name" value="ComA-like_MBL"/>
</dbReference>
<dbReference type="InterPro" id="IPR001279">
    <property type="entry name" value="Metallo-B-lactamas"/>
</dbReference>
<dbReference type="CDD" id="cd07731">
    <property type="entry name" value="ComA-like_MBL-fold"/>
    <property type="match status" value="1"/>
</dbReference>
<dbReference type="InterPro" id="IPR004797">
    <property type="entry name" value="Competence_ComEC/Rec2"/>
</dbReference>
<keyword evidence="9" id="KW-1185">Reference proteome</keyword>
<protein>
    <submittedName>
        <fullName evidence="8">DNA internalization-related competence protein ComEC/Rec2</fullName>
    </submittedName>
</protein>
<gene>
    <name evidence="8" type="ordered locus">Marky_2247</name>
</gene>
<dbReference type="GO" id="GO:0005886">
    <property type="term" value="C:plasma membrane"/>
    <property type="evidence" value="ECO:0007669"/>
    <property type="project" value="UniProtKB-SubCell"/>
</dbReference>
<dbReference type="GO" id="GO:0030420">
    <property type="term" value="P:establishment of competence for transformation"/>
    <property type="evidence" value="ECO:0007669"/>
    <property type="project" value="InterPro"/>
</dbReference>
<evidence type="ECO:0000313" key="9">
    <source>
        <dbReference type="Proteomes" id="UP000007030"/>
    </source>
</evidence>
<dbReference type="Proteomes" id="UP000007030">
    <property type="component" value="Chromosome"/>
</dbReference>
<keyword evidence="5 6" id="KW-0472">Membrane</keyword>
<feature type="transmembrane region" description="Helical" evidence="6">
    <location>
        <begin position="225"/>
        <end position="252"/>
    </location>
</feature>
<dbReference type="InterPro" id="IPR004477">
    <property type="entry name" value="ComEC_N"/>
</dbReference>
<dbReference type="NCBIfam" id="TIGR00360">
    <property type="entry name" value="ComEC_N-term"/>
    <property type="match status" value="1"/>
</dbReference>
<name>F2NRB7_MARHT</name>
<dbReference type="EMBL" id="CP002630">
    <property type="protein sequence ID" value="AEB12966.1"/>
    <property type="molecule type" value="Genomic_DNA"/>
</dbReference>
<evidence type="ECO:0000256" key="3">
    <source>
        <dbReference type="ARBA" id="ARBA00022692"/>
    </source>
</evidence>
<evidence type="ECO:0000313" key="8">
    <source>
        <dbReference type="EMBL" id="AEB12966.1"/>
    </source>
</evidence>
<keyword evidence="3 6" id="KW-0812">Transmembrane</keyword>
<keyword evidence="2" id="KW-1003">Cell membrane</keyword>
<dbReference type="RefSeq" id="WP_013705010.1">
    <property type="nucleotide sequence ID" value="NC_015387.1"/>
</dbReference>
<feature type="transmembrane region" description="Helical" evidence="6">
    <location>
        <begin position="34"/>
        <end position="52"/>
    </location>
</feature>